<organism evidence="1 2">
    <name type="scientific">Paenibacillus thiaminolyticus</name>
    <name type="common">Bacillus thiaminolyticus</name>
    <dbReference type="NCBI Taxonomy" id="49283"/>
    <lineage>
        <taxon>Bacteria</taxon>
        <taxon>Bacillati</taxon>
        <taxon>Bacillota</taxon>
        <taxon>Bacilli</taxon>
        <taxon>Bacillales</taxon>
        <taxon>Paenibacillaceae</taxon>
        <taxon>Paenibacillus</taxon>
    </lineage>
</organism>
<dbReference type="AlphaFoldDB" id="A0AAP9DQQ4"/>
<dbReference type="EMBL" id="CP041405">
    <property type="protein sequence ID" value="QDM42242.1"/>
    <property type="molecule type" value="Genomic_DNA"/>
</dbReference>
<sequence>MRQRTLLRKENTMREEMRIFINENNQYWDRRPCRRRQDEPD</sequence>
<accession>A0AAP9DQQ4</accession>
<name>A0AAP9DQQ4_PANTH</name>
<dbReference type="Proteomes" id="UP000315377">
    <property type="component" value="Chromosome"/>
</dbReference>
<evidence type="ECO:0000313" key="1">
    <source>
        <dbReference type="EMBL" id="QDM42242.1"/>
    </source>
</evidence>
<proteinExistence type="predicted"/>
<protein>
    <submittedName>
        <fullName evidence="1">Tetracycline resistance protein tetM</fullName>
    </submittedName>
</protein>
<reference evidence="1 2" key="1">
    <citation type="submission" date="2019-07" db="EMBL/GenBank/DDBJ databases">
        <title>Paenibacillus thiaminolyticus NRRL B-4156.</title>
        <authorList>
            <person name="Hehnly C."/>
            <person name="Zhang L."/>
        </authorList>
    </citation>
    <scope>NUCLEOTIDE SEQUENCE [LARGE SCALE GENOMIC DNA]</scope>
    <source>
        <strain evidence="1 2">NRRL B-4156</strain>
    </source>
</reference>
<evidence type="ECO:0000313" key="2">
    <source>
        <dbReference type="Proteomes" id="UP000315377"/>
    </source>
</evidence>
<gene>
    <name evidence="1" type="ORF">FLT43_00995</name>
</gene>